<evidence type="ECO:0000256" key="1">
    <source>
        <dbReference type="SAM" id="MobiDB-lite"/>
    </source>
</evidence>
<evidence type="ECO:0000259" key="2">
    <source>
        <dbReference type="Pfam" id="PF12883"/>
    </source>
</evidence>
<dbReference type="EMBL" id="CAKZ01000107">
    <property type="protein sequence ID" value="CCJ81560.1"/>
    <property type="molecule type" value="Genomic_DNA"/>
</dbReference>
<dbReference type="Proteomes" id="UP000009342">
    <property type="component" value="Unassembled WGS sequence"/>
</dbReference>
<feature type="domain" description="DUF3828" evidence="2">
    <location>
        <begin position="30"/>
        <end position="147"/>
    </location>
</feature>
<organism evidence="3 4">
    <name type="scientific">Cronobacter dublinensis 1210</name>
    <dbReference type="NCBI Taxonomy" id="1208656"/>
    <lineage>
        <taxon>Bacteria</taxon>
        <taxon>Pseudomonadati</taxon>
        <taxon>Pseudomonadota</taxon>
        <taxon>Gammaproteobacteria</taxon>
        <taxon>Enterobacterales</taxon>
        <taxon>Enterobacteriaceae</taxon>
        <taxon>Cronobacter</taxon>
    </lineage>
</organism>
<sequence length="174" mass="18967">MRTSSDEAPLSVSYAVFSASALAQGAEQTPTQFLKALYQSYSKGNEPVDFTSQGEKQILSDRLLKLVDEDTRLAGGEVGFLDYDPICYCQDWDDLAVDKINVTNSDAAHAKATVTFRPFRSSPDATTQSFALINEKGRWRIDDIMNGNGSLSQSLQESSKQLRADSANSDAVAP</sequence>
<dbReference type="Gene3D" id="3.10.450.50">
    <property type="match status" value="1"/>
</dbReference>
<dbReference type="Pfam" id="PF12883">
    <property type="entry name" value="DUF3828"/>
    <property type="match status" value="1"/>
</dbReference>
<protein>
    <recommendedName>
        <fullName evidence="2">DUF3828 domain-containing protein</fullName>
    </recommendedName>
</protein>
<comment type="caution">
    <text evidence="3">The sequence shown here is derived from an EMBL/GenBank/DDBJ whole genome shotgun (WGS) entry which is preliminary data.</text>
</comment>
<reference evidence="4" key="1">
    <citation type="journal article" date="2012" name="PLoS ONE">
        <title>Comparative analysis of genome sequences covering the seven cronobacter species.</title>
        <authorList>
            <person name="Joseph S."/>
            <person name="Desai P."/>
            <person name="Ji Y."/>
            <person name="Cummings C.A."/>
            <person name="Shih R."/>
            <person name="Degoricija L."/>
            <person name="Rico A."/>
            <person name="Brzoska P."/>
            <person name="Hamby S.E."/>
            <person name="Masood N."/>
            <person name="Hariri S."/>
            <person name="Sonbol H."/>
            <person name="Chuzhanova N."/>
            <person name="McClelland M."/>
            <person name="Furtado M.R."/>
            <person name="Forsythe S.J."/>
        </authorList>
    </citation>
    <scope>NUCLEOTIDE SEQUENCE [LARGE SCALE GENOMIC DNA]</scope>
    <source>
        <strain evidence="4">1210</strain>
    </source>
</reference>
<evidence type="ECO:0000313" key="3">
    <source>
        <dbReference type="EMBL" id="CCJ81560.1"/>
    </source>
</evidence>
<proteinExistence type="predicted"/>
<keyword evidence="4" id="KW-1185">Reference proteome</keyword>
<gene>
    <name evidence="3" type="ORF">BN134_2315</name>
</gene>
<evidence type="ECO:0000313" key="4">
    <source>
        <dbReference type="Proteomes" id="UP000009342"/>
    </source>
</evidence>
<name>A0ABP1W7M5_9ENTR</name>
<dbReference type="InterPro" id="IPR024289">
    <property type="entry name" value="DUF3828"/>
</dbReference>
<accession>A0ABP1W7M5</accession>
<feature type="compositionally biased region" description="Low complexity" evidence="1">
    <location>
        <begin position="150"/>
        <end position="161"/>
    </location>
</feature>
<feature type="region of interest" description="Disordered" evidence="1">
    <location>
        <begin position="150"/>
        <end position="174"/>
    </location>
</feature>